<proteinExistence type="predicted"/>
<dbReference type="InterPro" id="IPR011604">
    <property type="entry name" value="PDDEXK-like_dom_sf"/>
</dbReference>
<organism evidence="2 3">
    <name type="scientific">Mucilaginibacter antarcticus</name>
    <dbReference type="NCBI Taxonomy" id="1855725"/>
    <lineage>
        <taxon>Bacteria</taxon>
        <taxon>Pseudomonadati</taxon>
        <taxon>Bacteroidota</taxon>
        <taxon>Sphingobacteriia</taxon>
        <taxon>Sphingobacteriales</taxon>
        <taxon>Sphingobacteriaceae</taxon>
        <taxon>Mucilaginibacter</taxon>
    </lineage>
</organism>
<sequence>MIWSISGYKQFNRCERQWYYSNIVSHPMVKNDAFRKEVTVLSKLQTIEAWRGTIVDEIISRILVNAVNRKMPIKKDYFINQAMLAFDNQLEYAVFQKYRLPGSKLNDDPHFAALLDCEYGLDLSDDDLEIAKTDIRTALSNLLDNAEFIAYLQTSKRLISQRALVYPVDRFNVRAIPDMIAFFDNEPPHIFDWKVHTFGNVSYDEQLISYAVALYKVAASKPHSDFPANITEYKLSDYKLTEYQLLHKDRIKRDYEVTNDALEELGDKISSSIMEMYITGCHKKYSQLDAEKFSTTLFFENCLNCPFKRICKSNDHELRNSYLSN</sequence>
<dbReference type="Gene3D" id="3.90.320.10">
    <property type="match status" value="1"/>
</dbReference>
<dbReference type="RefSeq" id="WP_377127875.1">
    <property type="nucleotide sequence ID" value="NZ_JBHUHN010000001.1"/>
</dbReference>
<accession>A0ABW5XNW9</accession>
<keyword evidence="3" id="KW-1185">Reference proteome</keyword>
<evidence type="ECO:0000313" key="2">
    <source>
        <dbReference type="EMBL" id="MFD2865479.1"/>
    </source>
</evidence>
<name>A0ABW5XNW9_9SPHI</name>
<feature type="domain" description="PD-(D/E)XK endonuclease-like" evidence="1">
    <location>
        <begin position="3"/>
        <end position="312"/>
    </location>
</feature>
<gene>
    <name evidence="2" type="ORF">ACFSYC_12330</name>
</gene>
<dbReference type="Proteomes" id="UP001597601">
    <property type="component" value="Unassembled WGS sequence"/>
</dbReference>
<comment type="caution">
    <text evidence="2">The sequence shown here is derived from an EMBL/GenBank/DDBJ whole genome shotgun (WGS) entry which is preliminary data.</text>
</comment>
<dbReference type="EMBL" id="JBHUON010000014">
    <property type="protein sequence ID" value="MFD2865479.1"/>
    <property type="molecule type" value="Genomic_DNA"/>
</dbReference>
<evidence type="ECO:0000259" key="1">
    <source>
        <dbReference type="Pfam" id="PF12705"/>
    </source>
</evidence>
<protein>
    <submittedName>
        <fullName evidence="2">PD-(D/E)XK nuclease family protein</fullName>
    </submittedName>
</protein>
<reference evidence="3" key="1">
    <citation type="journal article" date="2019" name="Int. J. Syst. Evol. Microbiol.">
        <title>The Global Catalogue of Microorganisms (GCM) 10K type strain sequencing project: providing services to taxonomists for standard genome sequencing and annotation.</title>
        <authorList>
            <consortium name="The Broad Institute Genomics Platform"/>
            <consortium name="The Broad Institute Genome Sequencing Center for Infectious Disease"/>
            <person name="Wu L."/>
            <person name="Ma J."/>
        </authorList>
    </citation>
    <scope>NUCLEOTIDE SEQUENCE [LARGE SCALE GENOMIC DNA]</scope>
    <source>
        <strain evidence="3">KCTC 52232</strain>
    </source>
</reference>
<evidence type="ECO:0000313" key="3">
    <source>
        <dbReference type="Proteomes" id="UP001597601"/>
    </source>
</evidence>
<dbReference type="Pfam" id="PF12705">
    <property type="entry name" value="PDDEXK_1"/>
    <property type="match status" value="1"/>
</dbReference>
<dbReference type="InterPro" id="IPR038726">
    <property type="entry name" value="PDDEXK_AddAB-type"/>
</dbReference>